<dbReference type="InterPro" id="IPR029063">
    <property type="entry name" value="SAM-dependent_MTases_sf"/>
</dbReference>
<sequence length="268" mass="31395">MFYKIIEKIKFNYKVSFNFGLNFFYKIKFFLSLFLISISKKIVPKINYSIKLILRNDKSVFSFYLSDISDLGAFTEIFINKEYEVNLSKDPGIIFDLGSNSGLSVIYFKLKYPNSKIFAFEPNPFAFEKLKKNTAQFSDVFYYNVAISDLDGSDKFYVCDVDSLSSSFVKRKTKGHYLEVKTRSIGSLIKELGLDRIDLMKFDVEGAEFKIFNNDFPFDLFDSMIGEVHLDLIDFNIDKQEFLSKFKQFYNVNIFDISNKRFVLKIEK</sequence>
<evidence type="ECO:0000259" key="2">
    <source>
        <dbReference type="Pfam" id="PF05050"/>
    </source>
</evidence>
<reference evidence="3 4" key="1">
    <citation type="journal article" date="2017" name="ISME J.">
        <title>Potential for microbial H2 and metal transformations associated with novel bacteria and archaea in deep terrestrial subsurface sediments.</title>
        <authorList>
            <person name="Hernsdorf A.W."/>
            <person name="Amano Y."/>
            <person name="Miyakawa K."/>
            <person name="Ise K."/>
            <person name="Suzuki Y."/>
            <person name="Anantharaman K."/>
            <person name="Probst A."/>
            <person name="Burstein D."/>
            <person name="Thomas B.C."/>
            <person name="Banfield J.F."/>
        </authorList>
    </citation>
    <scope>NUCLEOTIDE SEQUENCE [LARGE SCALE GENOMIC DNA]</scope>
    <source>
        <strain evidence="3">HGW-Falkowbacteria-1</strain>
    </source>
</reference>
<gene>
    <name evidence="3" type="ORF">CVU82_01350</name>
</gene>
<protein>
    <recommendedName>
        <fullName evidence="2">Methyltransferase FkbM domain-containing protein</fullName>
    </recommendedName>
</protein>
<name>A0A2N2EAT7_9BACT</name>
<evidence type="ECO:0000313" key="4">
    <source>
        <dbReference type="Proteomes" id="UP000233517"/>
    </source>
</evidence>
<dbReference type="Proteomes" id="UP000233517">
    <property type="component" value="Unassembled WGS sequence"/>
</dbReference>
<evidence type="ECO:0000313" key="3">
    <source>
        <dbReference type="EMBL" id="PKM91835.1"/>
    </source>
</evidence>
<dbReference type="PANTHER" id="PTHR36973">
    <property type="entry name" value="SLL1456 PROTEIN-RELATED"/>
    <property type="match status" value="1"/>
</dbReference>
<dbReference type="GO" id="GO:0008171">
    <property type="term" value="F:O-methyltransferase activity"/>
    <property type="evidence" value="ECO:0007669"/>
    <property type="project" value="TreeGrafter"/>
</dbReference>
<dbReference type="InterPro" id="IPR053188">
    <property type="entry name" value="FkbM_Methyltransferase"/>
</dbReference>
<keyword evidence="1" id="KW-0812">Transmembrane</keyword>
<accession>A0A2N2EAT7</accession>
<dbReference type="Gene3D" id="3.40.50.150">
    <property type="entry name" value="Vaccinia Virus protein VP39"/>
    <property type="match status" value="1"/>
</dbReference>
<dbReference type="SUPFAM" id="SSF53335">
    <property type="entry name" value="S-adenosyl-L-methionine-dependent methyltransferases"/>
    <property type="match status" value="1"/>
</dbReference>
<dbReference type="NCBIfam" id="TIGR01444">
    <property type="entry name" value="fkbM_fam"/>
    <property type="match status" value="1"/>
</dbReference>
<organism evidence="3 4">
    <name type="scientific">Candidatus Falkowbacteria bacterium HGW-Falkowbacteria-1</name>
    <dbReference type="NCBI Taxonomy" id="2013768"/>
    <lineage>
        <taxon>Bacteria</taxon>
        <taxon>Candidatus Falkowiibacteriota</taxon>
    </lineage>
</organism>
<feature type="domain" description="Methyltransferase FkbM" evidence="2">
    <location>
        <begin position="96"/>
        <end position="214"/>
    </location>
</feature>
<dbReference type="EMBL" id="PHAI01000001">
    <property type="protein sequence ID" value="PKM91835.1"/>
    <property type="molecule type" value="Genomic_DNA"/>
</dbReference>
<keyword evidence="1" id="KW-0472">Membrane</keyword>
<dbReference type="PANTHER" id="PTHR36973:SF4">
    <property type="entry name" value="NODULATION PROTEIN"/>
    <property type="match status" value="1"/>
</dbReference>
<feature type="transmembrane region" description="Helical" evidence="1">
    <location>
        <begin position="23"/>
        <end position="43"/>
    </location>
</feature>
<proteinExistence type="predicted"/>
<dbReference type="AlphaFoldDB" id="A0A2N2EAT7"/>
<dbReference type="InterPro" id="IPR006342">
    <property type="entry name" value="FkbM_mtfrase"/>
</dbReference>
<dbReference type="Pfam" id="PF05050">
    <property type="entry name" value="Methyltransf_21"/>
    <property type="match status" value="1"/>
</dbReference>
<keyword evidence="1" id="KW-1133">Transmembrane helix</keyword>
<evidence type="ECO:0000256" key="1">
    <source>
        <dbReference type="SAM" id="Phobius"/>
    </source>
</evidence>
<comment type="caution">
    <text evidence="3">The sequence shown here is derived from an EMBL/GenBank/DDBJ whole genome shotgun (WGS) entry which is preliminary data.</text>
</comment>